<protein>
    <submittedName>
        <fullName evidence="2">Os02g0282600 protein</fullName>
    </submittedName>
</protein>
<evidence type="ECO:0000256" key="1">
    <source>
        <dbReference type="SAM" id="MobiDB-lite"/>
    </source>
</evidence>
<reference evidence="3" key="1">
    <citation type="journal article" date="2005" name="Nature">
        <title>The map-based sequence of the rice genome.</title>
        <authorList>
            <consortium name="International rice genome sequencing project (IRGSP)"/>
            <person name="Matsumoto T."/>
            <person name="Wu J."/>
            <person name="Kanamori H."/>
            <person name="Katayose Y."/>
            <person name="Fujisawa M."/>
            <person name="Namiki N."/>
            <person name="Mizuno H."/>
            <person name="Yamamoto K."/>
            <person name="Antonio B.A."/>
            <person name="Baba T."/>
            <person name="Sakata K."/>
            <person name="Nagamura Y."/>
            <person name="Aoki H."/>
            <person name="Arikawa K."/>
            <person name="Arita K."/>
            <person name="Bito T."/>
            <person name="Chiden Y."/>
            <person name="Fujitsuka N."/>
            <person name="Fukunaka R."/>
            <person name="Hamada M."/>
            <person name="Harada C."/>
            <person name="Hayashi A."/>
            <person name="Hijishita S."/>
            <person name="Honda M."/>
            <person name="Hosokawa S."/>
            <person name="Ichikawa Y."/>
            <person name="Idonuma A."/>
            <person name="Iijima M."/>
            <person name="Ikeda M."/>
            <person name="Ikeno M."/>
            <person name="Ito K."/>
            <person name="Ito S."/>
            <person name="Ito T."/>
            <person name="Ito Y."/>
            <person name="Ito Y."/>
            <person name="Iwabuchi A."/>
            <person name="Kamiya K."/>
            <person name="Karasawa W."/>
            <person name="Kurita K."/>
            <person name="Katagiri S."/>
            <person name="Kikuta A."/>
            <person name="Kobayashi H."/>
            <person name="Kobayashi N."/>
            <person name="Machita K."/>
            <person name="Maehara T."/>
            <person name="Masukawa M."/>
            <person name="Mizubayashi T."/>
            <person name="Mukai Y."/>
            <person name="Nagasaki H."/>
            <person name="Nagata Y."/>
            <person name="Naito S."/>
            <person name="Nakashima M."/>
            <person name="Nakama Y."/>
            <person name="Nakamichi Y."/>
            <person name="Nakamura M."/>
            <person name="Meguro A."/>
            <person name="Negishi M."/>
            <person name="Ohta I."/>
            <person name="Ohta T."/>
            <person name="Okamoto M."/>
            <person name="Ono N."/>
            <person name="Saji S."/>
            <person name="Sakaguchi M."/>
            <person name="Sakai K."/>
            <person name="Shibata M."/>
            <person name="Shimokawa T."/>
            <person name="Song J."/>
            <person name="Takazaki Y."/>
            <person name="Terasawa K."/>
            <person name="Tsugane M."/>
            <person name="Tsuji K."/>
            <person name="Ueda S."/>
            <person name="Waki K."/>
            <person name="Yamagata H."/>
            <person name="Yamamoto M."/>
            <person name="Yamamoto S."/>
            <person name="Yamane H."/>
            <person name="Yoshiki S."/>
            <person name="Yoshihara R."/>
            <person name="Yukawa K."/>
            <person name="Zhong H."/>
            <person name="Yano M."/>
            <person name="Yuan Q."/>
            <person name="Ouyang S."/>
            <person name="Liu J."/>
            <person name="Jones K.M."/>
            <person name="Gansberger K."/>
            <person name="Moffat K."/>
            <person name="Hill J."/>
            <person name="Bera J."/>
            <person name="Fadrosh D."/>
            <person name="Jin S."/>
            <person name="Johri S."/>
            <person name="Kim M."/>
            <person name="Overton L."/>
            <person name="Reardon M."/>
            <person name="Tsitrin T."/>
            <person name="Vuong H."/>
            <person name="Weaver B."/>
            <person name="Ciecko A."/>
            <person name="Tallon L."/>
            <person name="Jackson J."/>
            <person name="Pai G."/>
            <person name="Aken S.V."/>
            <person name="Utterback T."/>
            <person name="Reidmuller S."/>
            <person name="Feldblyum T."/>
            <person name="Hsiao J."/>
            <person name="Zismann V."/>
            <person name="Iobst S."/>
            <person name="de Vazeille A.R."/>
            <person name="Buell C.R."/>
            <person name="Ying K."/>
            <person name="Li Y."/>
            <person name="Lu T."/>
            <person name="Huang Y."/>
            <person name="Zhao Q."/>
            <person name="Feng Q."/>
            <person name="Zhang L."/>
            <person name="Zhu J."/>
            <person name="Weng Q."/>
            <person name="Mu J."/>
            <person name="Lu Y."/>
            <person name="Fan D."/>
            <person name="Liu Y."/>
            <person name="Guan J."/>
            <person name="Zhang Y."/>
            <person name="Yu S."/>
            <person name="Liu X."/>
            <person name="Zhang Y."/>
            <person name="Hong G."/>
            <person name="Han B."/>
            <person name="Choisne N."/>
            <person name="Demange N."/>
            <person name="Orjeda G."/>
            <person name="Samain S."/>
            <person name="Cattolico L."/>
            <person name="Pelletier E."/>
            <person name="Couloux A."/>
            <person name="Segurens B."/>
            <person name="Wincker P."/>
            <person name="D'Hont A."/>
            <person name="Scarpelli C."/>
            <person name="Weissenbach J."/>
            <person name="Salanoubat M."/>
            <person name="Quetier F."/>
            <person name="Yu Y."/>
            <person name="Kim H.R."/>
            <person name="Rambo T."/>
            <person name="Currie J."/>
            <person name="Collura K."/>
            <person name="Luo M."/>
            <person name="Yang T."/>
            <person name="Ammiraju J.S.S."/>
            <person name="Engler F."/>
            <person name="Soderlund C."/>
            <person name="Wing R.A."/>
            <person name="Palmer L.E."/>
            <person name="de la Bastide M."/>
            <person name="Spiegel L."/>
            <person name="Nascimento L."/>
            <person name="Zutavern T."/>
            <person name="O'Shaughnessy A."/>
            <person name="Dike S."/>
            <person name="Dedhia N."/>
            <person name="Preston R."/>
            <person name="Balija V."/>
            <person name="McCombie W.R."/>
            <person name="Chow T."/>
            <person name="Chen H."/>
            <person name="Chung M."/>
            <person name="Chen C."/>
            <person name="Shaw J."/>
            <person name="Wu H."/>
            <person name="Hsiao K."/>
            <person name="Chao Y."/>
            <person name="Chu M."/>
            <person name="Cheng C."/>
            <person name="Hour A."/>
            <person name="Lee P."/>
            <person name="Lin S."/>
            <person name="Lin Y."/>
            <person name="Liou J."/>
            <person name="Liu S."/>
            <person name="Hsing Y."/>
            <person name="Raghuvanshi S."/>
            <person name="Mohanty A."/>
            <person name="Bharti A.K."/>
            <person name="Gaur A."/>
            <person name="Gupta V."/>
            <person name="Kumar D."/>
            <person name="Ravi V."/>
            <person name="Vij S."/>
            <person name="Kapur A."/>
            <person name="Khurana P."/>
            <person name="Khurana P."/>
            <person name="Khurana J.P."/>
            <person name="Tyagi A.K."/>
            <person name="Gaikwad K."/>
            <person name="Singh A."/>
            <person name="Dalal V."/>
            <person name="Srivastava S."/>
            <person name="Dixit A."/>
            <person name="Pal A.K."/>
            <person name="Ghazi I.A."/>
            <person name="Yadav M."/>
            <person name="Pandit A."/>
            <person name="Bhargava A."/>
            <person name="Sureshbabu K."/>
            <person name="Batra K."/>
            <person name="Sharma T.R."/>
            <person name="Mohapatra T."/>
            <person name="Singh N.K."/>
            <person name="Messing J."/>
            <person name="Nelson A.B."/>
            <person name="Fuks G."/>
            <person name="Kavchok S."/>
            <person name="Keizer G."/>
            <person name="Linton E."/>
            <person name="Llaca V."/>
            <person name="Song R."/>
            <person name="Tanyolac B."/>
            <person name="Young S."/>
            <person name="Ho-Il K."/>
            <person name="Hahn J.H."/>
            <person name="Sangsakoo G."/>
            <person name="Vanavichit A."/>
            <person name="de Mattos Luiz.A.T."/>
            <person name="Zimmer P.D."/>
            <person name="Malone G."/>
            <person name="Dellagostin O."/>
            <person name="de Oliveira A.C."/>
            <person name="Bevan M."/>
            <person name="Bancroft I."/>
            <person name="Minx P."/>
            <person name="Cordum H."/>
            <person name="Wilson R."/>
            <person name="Cheng Z."/>
            <person name="Jin W."/>
            <person name="Jiang J."/>
            <person name="Leong S.A."/>
            <person name="Iwama H."/>
            <person name="Gojobori T."/>
            <person name="Itoh T."/>
            <person name="Niimura Y."/>
            <person name="Fujii Y."/>
            <person name="Habara T."/>
            <person name="Sakai H."/>
            <person name="Sato Y."/>
            <person name="Wilson G."/>
            <person name="Kumar K."/>
            <person name="McCouch S."/>
            <person name="Juretic N."/>
            <person name="Hoen D."/>
            <person name="Wright S."/>
            <person name="Bruskiewich R."/>
            <person name="Bureau T."/>
            <person name="Miyao A."/>
            <person name="Hirochika H."/>
            <person name="Nishikawa T."/>
            <person name="Kadowaki K."/>
            <person name="Sugiura M."/>
            <person name="Burr B."/>
            <person name="Sasaki T."/>
        </authorList>
    </citation>
    <scope>NUCLEOTIDE SEQUENCE [LARGE SCALE GENOMIC DNA]</scope>
    <source>
        <strain evidence="3">cv. Nipponbare</strain>
    </source>
</reference>
<name>A0A0P0VHM4_ORYSJ</name>
<reference evidence="2 3" key="3">
    <citation type="journal article" date="2013" name="Rice">
        <title>Improvement of the Oryza sativa Nipponbare reference genome using next generation sequence and optical map data.</title>
        <authorList>
            <person name="Kawahara Y."/>
            <person name="de la Bastide M."/>
            <person name="Hamilton J.P."/>
            <person name="Kanamori H."/>
            <person name="McCombie W.R."/>
            <person name="Ouyang S."/>
            <person name="Schwartz D.C."/>
            <person name="Tanaka T."/>
            <person name="Wu J."/>
            <person name="Zhou S."/>
            <person name="Childs K.L."/>
            <person name="Davidson R.M."/>
            <person name="Lin H."/>
            <person name="Quesada-Ocampo L."/>
            <person name="Vaillancourt B."/>
            <person name="Sakai H."/>
            <person name="Lee S.S."/>
            <person name="Kim J."/>
            <person name="Numa H."/>
            <person name="Itoh T."/>
            <person name="Buell C.R."/>
            <person name="Matsumoto T."/>
        </authorList>
    </citation>
    <scope>NUCLEOTIDE SEQUENCE [LARGE SCALE GENOMIC DNA]</scope>
    <source>
        <strain evidence="3">cv. Nipponbare</strain>
    </source>
</reference>
<dbReference type="EMBL" id="AP014958">
    <property type="protein sequence ID" value="BAS78135.1"/>
    <property type="molecule type" value="Genomic_DNA"/>
</dbReference>
<evidence type="ECO:0000313" key="3">
    <source>
        <dbReference type="Proteomes" id="UP000059680"/>
    </source>
</evidence>
<organism evidence="2 3">
    <name type="scientific">Oryza sativa subsp. japonica</name>
    <name type="common">Rice</name>
    <dbReference type="NCBI Taxonomy" id="39947"/>
    <lineage>
        <taxon>Eukaryota</taxon>
        <taxon>Viridiplantae</taxon>
        <taxon>Streptophyta</taxon>
        <taxon>Embryophyta</taxon>
        <taxon>Tracheophyta</taxon>
        <taxon>Spermatophyta</taxon>
        <taxon>Magnoliopsida</taxon>
        <taxon>Liliopsida</taxon>
        <taxon>Poales</taxon>
        <taxon>Poaceae</taxon>
        <taxon>BOP clade</taxon>
        <taxon>Oryzoideae</taxon>
        <taxon>Oryzeae</taxon>
        <taxon>Oryzinae</taxon>
        <taxon>Oryza</taxon>
        <taxon>Oryza sativa</taxon>
    </lineage>
</organism>
<dbReference type="InParanoid" id="A0A0P0VHM4"/>
<dbReference type="Gramene" id="Os02t0282600-01">
    <property type="protein sequence ID" value="Os02t0282600-01"/>
    <property type="gene ID" value="Os02g0282600"/>
</dbReference>
<sequence length="103" mass="11344">GTAGELIPRRGRRRAGDPRPRSSTGGRLLDTEQLFRRGGEKTKKWPVLIPEEELAMSFPGIKVRYLSSFAYVFLSSNTLPACAFPATLGSLTKYCDSGSRCFS</sequence>
<gene>
    <name evidence="2" type="ordered locus">Os02g0282600</name>
    <name evidence="2" type="ORF">OSNPB_020282600</name>
</gene>
<feature type="region of interest" description="Disordered" evidence="1">
    <location>
        <begin position="1"/>
        <end position="29"/>
    </location>
</feature>
<keyword evidence="3" id="KW-1185">Reference proteome</keyword>
<reference evidence="2 3" key="2">
    <citation type="journal article" date="2013" name="Plant Cell Physiol.">
        <title>Rice Annotation Project Database (RAP-DB): an integrative and interactive database for rice genomics.</title>
        <authorList>
            <person name="Sakai H."/>
            <person name="Lee S.S."/>
            <person name="Tanaka T."/>
            <person name="Numa H."/>
            <person name="Kim J."/>
            <person name="Kawahara Y."/>
            <person name="Wakimoto H."/>
            <person name="Yang C.C."/>
            <person name="Iwamoto M."/>
            <person name="Abe T."/>
            <person name="Yamada Y."/>
            <person name="Muto A."/>
            <person name="Inokuchi H."/>
            <person name="Ikemura T."/>
            <person name="Matsumoto T."/>
            <person name="Sasaki T."/>
            <person name="Itoh T."/>
        </authorList>
    </citation>
    <scope>NUCLEOTIDE SEQUENCE [LARGE SCALE GENOMIC DNA]</scope>
    <source>
        <strain evidence="3">cv. Nipponbare</strain>
    </source>
</reference>
<dbReference type="AlphaFoldDB" id="A0A0P0VHM4"/>
<dbReference type="STRING" id="39947.A0A0P0VHM4"/>
<feature type="non-terminal residue" evidence="2">
    <location>
        <position position="1"/>
    </location>
</feature>
<dbReference type="Proteomes" id="UP000059680">
    <property type="component" value="Chromosome 2"/>
</dbReference>
<accession>A0A0P0VHM4</accession>
<dbReference type="PaxDb" id="39947-A0A0P0VHM4"/>
<proteinExistence type="predicted"/>
<evidence type="ECO:0000313" key="2">
    <source>
        <dbReference type="EMBL" id="BAS78135.1"/>
    </source>
</evidence>